<evidence type="ECO:0000313" key="12">
    <source>
        <dbReference type="RefSeq" id="XP_052130406.1"/>
    </source>
</evidence>
<dbReference type="PROSITE" id="PS00086">
    <property type="entry name" value="CYTOCHROME_P450"/>
    <property type="match status" value="1"/>
</dbReference>
<dbReference type="GO" id="GO:0020037">
    <property type="term" value="F:heme binding"/>
    <property type="evidence" value="ECO:0007669"/>
    <property type="project" value="InterPro"/>
</dbReference>
<sequence>MTTVQRTLSRVLSQTTSRYRSTSAAVTTPSNEPTSQAASWDSGKPYVEIPGPKPLPVIGNVWRFVPGIGDLANLQFDQLFTVLLKKYGPICKLGGMPGRPDMLLVNDADAAQIIYRSEGTWPTRRGAYVLDHYFRDVRKNLLVSLATAQGREWQDFRTSVNQVMMQPRHTVRYVEPVDKMSQEFIDRIKAVRYANGQMPPDFANELGTWTLESVCYIALDTRIGIFGTPTPPPEALTMFEAVQGVFDGIYDLDIKPSLWKFVSTPAYRRFIHNMNTFTNVASKYVNKAMERLQHTPKEDLHTQQRSVLENLLLQTDDPNKAVAMALDMLLAGVDTTSAVITTILYQLSLHPEKQAQLQLELDRVIPDKTKPITKEQLEQLRYMRACIKESMRIMPILGSNFRDTGGDVVLAGYQVPKGTVTAFPLKEMFLNEKYFPRAKEFLPERWLPENKDLKTSHPFAFTPFGFGPRMCVGKRFATLEMELLTAKIFRNFSVEWNQPPAKTEFKIVLKFVSPLQFTVKDRV</sequence>
<evidence type="ECO:0000256" key="4">
    <source>
        <dbReference type="ARBA" id="ARBA00022723"/>
    </source>
</evidence>
<dbReference type="GO" id="GO:0016705">
    <property type="term" value="F:oxidoreductase activity, acting on paired donors, with incorporation or reduction of molecular oxygen"/>
    <property type="evidence" value="ECO:0007669"/>
    <property type="project" value="InterPro"/>
</dbReference>
<dbReference type="FunFam" id="1.10.630.10:FF:000006">
    <property type="entry name" value="Cytochrome P450 302a1, mitochondrial"/>
    <property type="match status" value="1"/>
</dbReference>
<evidence type="ECO:0000256" key="10">
    <source>
        <dbReference type="SAM" id="MobiDB-lite"/>
    </source>
</evidence>
<proteinExistence type="inferred from homology"/>
<dbReference type="PANTHER" id="PTHR24279:SF120">
    <property type="entry name" value="CYTOCHROME P450"/>
    <property type="match status" value="1"/>
</dbReference>
<feature type="compositionally biased region" description="Polar residues" evidence="10">
    <location>
        <begin position="19"/>
        <end position="39"/>
    </location>
</feature>
<dbReference type="GO" id="GO:0005506">
    <property type="term" value="F:iron ion binding"/>
    <property type="evidence" value="ECO:0007669"/>
    <property type="project" value="InterPro"/>
</dbReference>
<dbReference type="InterPro" id="IPR036396">
    <property type="entry name" value="Cyt_P450_sf"/>
</dbReference>
<keyword evidence="3 8" id="KW-0349">Heme</keyword>
<dbReference type="KEGG" id="foc:113207095"/>
<evidence type="ECO:0000256" key="8">
    <source>
        <dbReference type="PIRSR" id="PIRSR602401-1"/>
    </source>
</evidence>
<reference evidence="12" key="1">
    <citation type="submission" date="2025-08" db="UniProtKB">
        <authorList>
            <consortium name="RefSeq"/>
        </authorList>
    </citation>
    <scope>IDENTIFICATION</scope>
</reference>
<dbReference type="InterPro" id="IPR050479">
    <property type="entry name" value="CYP11_CYP27_families"/>
</dbReference>
<dbReference type="Proteomes" id="UP000504606">
    <property type="component" value="Unplaced"/>
</dbReference>
<dbReference type="Pfam" id="PF00067">
    <property type="entry name" value="p450"/>
    <property type="match status" value="1"/>
</dbReference>
<feature type="binding site" description="axial binding residue" evidence="8">
    <location>
        <position position="471"/>
    </location>
    <ligand>
        <name>heme</name>
        <dbReference type="ChEBI" id="CHEBI:30413"/>
    </ligand>
    <ligandPart>
        <name>Fe</name>
        <dbReference type="ChEBI" id="CHEBI:18248"/>
    </ligandPart>
</feature>
<keyword evidence="6 8" id="KW-0408">Iron</keyword>
<dbReference type="SUPFAM" id="SSF48264">
    <property type="entry name" value="Cytochrome P450"/>
    <property type="match status" value="1"/>
</dbReference>
<dbReference type="GO" id="GO:0004497">
    <property type="term" value="F:monooxygenase activity"/>
    <property type="evidence" value="ECO:0007669"/>
    <property type="project" value="UniProtKB-KW"/>
</dbReference>
<evidence type="ECO:0000256" key="3">
    <source>
        <dbReference type="ARBA" id="ARBA00022617"/>
    </source>
</evidence>
<evidence type="ECO:0000256" key="9">
    <source>
        <dbReference type="RuleBase" id="RU000461"/>
    </source>
</evidence>
<dbReference type="GeneID" id="113207095"/>
<dbReference type="PRINTS" id="PR00385">
    <property type="entry name" value="P450"/>
</dbReference>
<dbReference type="PANTHER" id="PTHR24279">
    <property type="entry name" value="CYTOCHROME P450"/>
    <property type="match status" value="1"/>
</dbReference>
<keyword evidence="4 8" id="KW-0479">Metal-binding</keyword>
<dbReference type="Gene3D" id="1.10.630.10">
    <property type="entry name" value="Cytochrome P450"/>
    <property type="match status" value="1"/>
</dbReference>
<evidence type="ECO:0000256" key="2">
    <source>
        <dbReference type="ARBA" id="ARBA00010617"/>
    </source>
</evidence>
<evidence type="ECO:0000313" key="11">
    <source>
        <dbReference type="Proteomes" id="UP000504606"/>
    </source>
</evidence>
<dbReference type="CDD" id="cd11054">
    <property type="entry name" value="CYP24A1-like"/>
    <property type="match status" value="1"/>
</dbReference>
<comment type="cofactor">
    <cofactor evidence="1 8">
        <name>heme</name>
        <dbReference type="ChEBI" id="CHEBI:30413"/>
    </cofactor>
</comment>
<dbReference type="AlphaFoldDB" id="A0A9C6XTY3"/>
<organism evidence="11 12">
    <name type="scientific">Frankliniella occidentalis</name>
    <name type="common">Western flower thrips</name>
    <name type="synonym">Euthrips occidentalis</name>
    <dbReference type="NCBI Taxonomy" id="133901"/>
    <lineage>
        <taxon>Eukaryota</taxon>
        <taxon>Metazoa</taxon>
        <taxon>Ecdysozoa</taxon>
        <taxon>Arthropoda</taxon>
        <taxon>Hexapoda</taxon>
        <taxon>Insecta</taxon>
        <taxon>Pterygota</taxon>
        <taxon>Neoptera</taxon>
        <taxon>Paraneoptera</taxon>
        <taxon>Thysanoptera</taxon>
        <taxon>Terebrantia</taxon>
        <taxon>Thripoidea</taxon>
        <taxon>Thripidae</taxon>
        <taxon>Frankliniella</taxon>
    </lineage>
</organism>
<dbReference type="InterPro" id="IPR001128">
    <property type="entry name" value="Cyt_P450"/>
</dbReference>
<dbReference type="OrthoDB" id="3945418at2759"/>
<keyword evidence="5 9" id="KW-0560">Oxidoreductase</keyword>
<dbReference type="RefSeq" id="XP_052130406.1">
    <property type="nucleotide sequence ID" value="XM_052274446.1"/>
</dbReference>
<name>A0A9C6XTY3_FRAOC</name>
<evidence type="ECO:0000256" key="7">
    <source>
        <dbReference type="ARBA" id="ARBA00023033"/>
    </source>
</evidence>
<keyword evidence="11" id="KW-1185">Reference proteome</keyword>
<dbReference type="PRINTS" id="PR00463">
    <property type="entry name" value="EP450I"/>
</dbReference>
<feature type="region of interest" description="Disordered" evidence="10">
    <location>
        <begin position="19"/>
        <end position="43"/>
    </location>
</feature>
<comment type="similarity">
    <text evidence="2 9">Belongs to the cytochrome P450 family.</text>
</comment>
<accession>A0A9C6XTY3</accession>
<dbReference type="InterPro" id="IPR002401">
    <property type="entry name" value="Cyt_P450_E_grp-I"/>
</dbReference>
<evidence type="ECO:0000256" key="5">
    <source>
        <dbReference type="ARBA" id="ARBA00023002"/>
    </source>
</evidence>
<keyword evidence="7 9" id="KW-0503">Monooxygenase</keyword>
<dbReference type="InterPro" id="IPR017972">
    <property type="entry name" value="Cyt_P450_CS"/>
</dbReference>
<gene>
    <name evidence="12" type="primary">LOC113207095</name>
</gene>
<evidence type="ECO:0000256" key="6">
    <source>
        <dbReference type="ARBA" id="ARBA00023004"/>
    </source>
</evidence>
<protein>
    <submittedName>
        <fullName evidence="12">Probable cytochrome P450 49a1</fullName>
    </submittedName>
</protein>
<evidence type="ECO:0000256" key="1">
    <source>
        <dbReference type="ARBA" id="ARBA00001971"/>
    </source>
</evidence>